<protein>
    <submittedName>
        <fullName evidence="1">Uncharacterized protein</fullName>
    </submittedName>
</protein>
<dbReference type="AlphaFoldDB" id="A0A8J8CAN5"/>
<gene>
    <name evidence="1" type="ORF">J9259_03895</name>
    <name evidence="2" type="ORF">KIY12_05570</name>
</gene>
<evidence type="ECO:0000313" key="2">
    <source>
        <dbReference type="EMBL" id="MBX8644177.1"/>
    </source>
</evidence>
<accession>A0A8J8CAN5</accession>
<sequence length="245" mass="27190">MKRFFMGRHKVFLVLIVCLIVVSSVYTITGFRFSKRPKPVFVYSTNNHEFVSVSWPHGSYYTAFGNINGTTHFGLNKSHMNSILYLNIIGGADAFGSPNGPLTIFHAYINGSVNRTLRPDLGGLTFNDFGNNTDPVSLAQTLPLFDVSNFHDVNFSNKTILQRTNVELRGFSGFGSFSAYGKLINENSGTNVRNADYYFSFGVIVEVFQPTPYNVTHTTLNFIAYLTGFANPLACEITLNITGNT</sequence>
<evidence type="ECO:0000313" key="3">
    <source>
        <dbReference type="Proteomes" id="UP000716004"/>
    </source>
</evidence>
<name>A0A8J8CAN5_9ARCH</name>
<dbReference type="EMBL" id="JAHEAC010000043">
    <property type="protein sequence ID" value="MBX8644177.1"/>
    <property type="molecule type" value="Genomic_DNA"/>
</dbReference>
<dbReference type="Proteomes" id="UP000750197">
    <property type="component" value="Unassembled WGS sequence"/>
</dbReference>
<dbReference type="Proteomes" id="UP000716004">
    <property type="component" value="Unassembled WGS sequence"/>
</dbReference>
<evidence type="ECO:0000313" key="1">
    <source>
        <dbReference type="EMBL" id="MBX8631648.1"/>
    </source>
</evidence>
<organism evidence="1 3">
    <name type="scientific">Candidatus Sysuiplasma superficiale</name>
    <dbReference type="NCBI Taxonomy" id="2823368"/>
    <lineage>
        <taxon>Archaea</taxon>
        <taxon>Methanobacteriati</taxon>
        <taxon>Thermoplasmatota</taxon>
        <taxon>Thermoplasmata</taxon>
        <taxon>Candidatus Sysuiplasmatales</taxon>
        <taxon>Candidatus Sysuiplasmataceae</taxon>
        <taxon>Candidatus Sysuiplasma</taxon>
    </lineage>
</organism>
<comment type="caution">
    <text evidence="1">The sequence shown here is derived from an EMBL/GenBank/DDBJ whole genome shotgun (WGS) entry which is preliminary data.</text>
</comment>
<dbReference type="EMBL" id="JAGVSJ010000007">
    <property type="protein sequence ID" value="MBX8631648.1"/>
    <property type="molecule type" value="Genomic_DNA"/>
</dbReference>
<proteinExistence type="predicted"/>
<reference evidence="1" key="1">
    <citation type="submission" date="2021-04" db="EMBL/GenBank/DDBJ databases">
        <title>Genomic insights into ecological role and evolution of a novel Thermoplasmata order Candidatus Sysuiplasmatales.</title>
        <authorList>
            <person name="Yuan Y."/>
        </authorList>
    </citation>
    <scope>NUCLEOTIDE SEQUENCE</scope>
    <source>
        <strain evidence="2">TUT19-bin139</strain>
        <strain evidence="1">YP2-bin.285</strain>
    </source>
</reference>